<protein>
    <submittedName>
        <fullName evidence="1">Phosphoglycolate phosphatase</fullName>
    </submittedName>
</protein>
<dbReference type="OrthoDB" id="9797743at2"/>
<dbReference type="RefSeq" id="WP_093075792.1">
    <property type="nucleotide sequence ID" value="NZ_FNBE01000001.1"/>
</dbReference>
<dbReference type="InterPro" id="IPR023198">
    <property type="entry name" value="PGP-like_dom2"/>
</dbReference>
<organism evidence="1 2">
    <name type="scientific">Pseudonocardia oroxyli</name>
    <dbReference type="NCBI Taxonomy" id="366584"/>
    <lineage>
        <taxon>Bacteria</taxon>
        <taxon>Bacillati</taxon>
        <taxon>Actinomycetota</taxon>
        <taxon>Actinomycetes</taxon>
        <taxon>Pseudonocardiales</taxon>
        <taxon>Pseudonocardiaceae</taxon>
        <taxon>Pseudonocardia</taxon>
    </lineage>
</organism>
<gene>
    <name evidence="1" type="ORF">SAMN05216377_101466</name>
</gene>
<dbReference type="Gene3D" id="1.10.150.240">
    <property type="entry name" value="Putative phosphatase, domain 2"/>
    <property type="match status" value="1"/>
</dbReference>
<dbReference type="SFLD" id="SFLDG01129">
    <property type="entry name" value="C1.5:_HAD__Beta-PGM__Phosphata"/>
    <property type="match status" value="1"/>
</dbReference>
<dbReference type="InterPro" id="IPR036412">
    <property type="entry name" value="HAD-like_sf"/>
</dbReference>
<proteinExistence type="predicted"/>
<dbReference type="InterPro" id="IPR023214">
    <property type="entry name" value="HAD_sf"/>
</dbReference>
<name>A0A1G7ET71_PSEOR</name>
<accession>A0A1G7ET71</accession>
<evidence type="ECO:0000313" key="1">
    <source>
        <dbReference type="EMBL" id="SDE66696.1"/>
    </source>
</evidence>
<keyword evidence="2" id="KW-1185">Reference proteome</keyword>
<dbReference type="EMBL" id="FNBE01000001">
    <property type="protein sequence ID" value="SDE66696.1"/>
    <property type="molecule type" value="Genomic_DNA"/>
</dbReference>
<dbReference type="PANTHER" id="PTHR43434:SF20">
    <property type="entry name" value="5'-NUCLEOTIDASE"/>
    <property type="match status" value="1"/>
</dbReference>
<dbReference type="Proteomes" id="UP000198967">
    <property type="component" value="Unassembled WGS sequence"/>
</dbReference>
<dbReference type="Gene3D" id="3.40.50.1000">
    <property type="entry name" value="HAD superfamily/HAD-like"/>
    <property type="match status" value="1"/>
</dbReference>
<evidence type="ECO:0000313" key="2">
    <source>
        <dbReference type="Proteomes" id="UP000198967"/>
    </source>
</evidence>
<dbReference type="AlphaFoldDB" id="A0A1G7ET71"/>
<dbReference type="SFLD" id="SFLDS00003">
    <property type="entry name" value="Haloacid_Dehalogenase"/>
    <property type="match status" value="1"/>
</dbReference>
<dbReference type="InterPro" id="IPR050155">
    <property type="entry name" value="HAD-like_hydrolase_sf"/>
</dbReference>
<dbReference type="GO" id="GO:0004713">
    <property type="term" value="F:protein tyrosine kinase activity"/>
    <property type="evidence" value="ECO:0007669"/>
    <property type="project" value="TreeGrafter"/>
</dbReference>
<reference evidence="1 2" key="1">
    <citation type="submission" date="2016-10" db="EMBL/GenBank/DDBJ databases">
        <authorList>
            <person name="de Groot N.N."/>
        </authorList>
    </citation>
    <scope>NUCLEOTIDE SEQUENCE [LARGE SCALE GENOMIC DNA]</scope>
    <source>
        <strain evidence="1 2">CGMCC 4.3143</strain>
    </source>
</reference>
<dbReference type="SUPFAM" id="SSF56784">
    <property type="entry name" value="HAD-like"/>
    <property type="match status" value="1"/>
</dbReference>
<dbReference type="STRING" id="366584.SAMN05216377_101466"/>
<dbReference type="Pfam" id="PF00702">
    <property type="entry name" value="Hydrolase"/>
    <property type="match status" value="1"/>
</dbReference>
<dbReference type="GO" id="GO:0005829">
    <property type="term" value="C:cytosol"/>
    <property type="evidence" value="ECO:0007669"/>
    <property type="project" value="TreeGrafter"/>
</dbReference>
<sequence length="249" mass="25762">MTRTVLLDLDGTLVDSAPGILGTLRTAFDQVGVPWDDTVIGRHLLGPPLYESLPPIVGAEAAAAVLARYRPLYQESGLLKSTPYPGIEPLLRALVAADVQLGLATSKNEPAAREIIANQGWTELFTAITGDTVDARRPSKAAVVEEALRRLGSPAPADCVMVGDRLHDVVGSAAHGVSCLGAGWGYAEPGELAAAGAAAIYATADELRAALLGLVLFAIRTLVRHANLPYRAGHGQGGGLGVGGGGRHR</sequence>
<dbReference type="PANTHER" id="PTHR43434">
    <property type="entry name" value="PHOSPHOGLYCOLATE PHOSPHATASE"/>
    <property type="match status" value="1"/>
</dbReference>